<keyword evidence="2" id="KW-0812">Transmembrane</keyword>
<dbReference type="EMBL" id="BTRK01000004">
    <property type="protein sequence ID" value="GMR47111.1"/>
    <property type="molecule type" value="Genomic_DNA"/>
</dbReference>
<feature type="transmembrane region" description="Helical" evidence="2">
    <location>
        <begin position="88"/>
        <end position="111"/>
    </location>
</feature>
<gene>
    <name evidence="3" type="ORF">PMAYCL1PPCAC_17306</name>
</gene>
<dbReference type="InterPro" id="IPR004151">
    <property type="entry name" value="7TM_GPCR_serpentine_rcpt_Sre"/>
</dbReference>
<dbReference type="GO" id="GO:0007606">
    <property type="term" value="P:sensory perception of chemical stimulus"/>
    <property type="evidence" value="ECO:0007669"/>
    <property type="project" value="InterPro"/>
</dbReference>
<feature type="transmembrane region" description="Helical" evidence="2">
    <location>
        <begin position="45"/>
        <end position="68"/>
    </location>
</feature>
<dbReference type="Proteomes" id="UP001328107">
    <property type="component" value="Unassembled WGS sequence"/>
</dbReference>
<organism evidence="3 4">
    <name type="scientific">Pristionchus mayeri</name>
    <dbReference type="NCBI Taxonomy" id="1317129"/>
    <lineage>
        <taxon>Eukaryota</taxon>
        <taxon>Metazoa</taxon>
        <taxon>Ecdysozoa</taxon>
        <taxon>Nematoda</taxon>
        <taxon>Chromadorea</taxon>
        <taxon>Rhabditida</taxon>
        <taxon>Rhabditina</taxon>
        <taxon>Diplogasteromorpha</taxon>
        <taxon>Diplogasteroidea</taxon>
        <taxon>Neodiplogasteridae</taxon>
        <taxon>Pristionchus</taxon>
    </lineage>
</organism>
<keyword evidence="4" id="KW-1185">Reference proteome</keyword>
<keyword evidence="2" id="KW-0472">Membrane</keyword>
<feature type="transmembrane region" description="Helical" evidence="2">
    <location>
        <begin position="12"/>
        <end position="33"/>
    </location>
</feature>
<evidence type="ECO:0000256" key="2">
    <source>
        <dbReference type="SAM" id="Phobius"/>
    </source>
</evidence>
<evidence type="ECO:0000313" key="3">
    <source>
        <dbReference type="EMBL" id="GMR47111.1"/>
    </source>
</evidence>
<sequence>VDAVHINWQILNLYGVGIMASTNMMTRIFLILLELEFVSMQDVEGLVITLIFVKISSWLGLYNCVIYITIERYAALKFSADYETNTRVFIPIAIMIINSIVSCSVACLLLYNMLNGAVYMLVIFCMTIISCLIYSRISRRNKEDYKKVTSFQGEYSVSHRWQVKDNVR</sequence>
<comment type="similarity">
    <text evidence="1">Belongs to the nematode receptor-like protein sre family.</text>
</comment>
<proteinExistence type="inferred from homology"/>
<keyword evidence="2" id="KW-1133">Transmembrane helix</keyword>
<dbReference type="Pfam" id="PF03125">
    <property type="entry name" value="Sre"/>
    <property type="match status" value="1"/>
</dbReference>
<accession>A0AAN5CMF6</accession>
<comment type="caution">
    <text evidence="3">The sequence shown here is derived from an EMBL/GenBank/DDBJ whole genome shotgun (WGS) entry which is preliminary data.</text>
</comment>
<dbReference type="PANTHER" id="PTHR23128">
    <property type="entry name" value="SERPENTINE RECEPTOR, CLASS E (EPSILON)-RELATED"/>
    <property type="match status" value="1"/>
</dbReference>
<reference evidence="4" key="1">
    <citation type="submission" date="2022-10" db="EMBL/GenBank/DDBJ databases">
        <title>Genome assembly of Pristionchus species.</title>
        <authorList>
            <person name="Yoshida K."/>
            <person name="Sommer R.J."/>
        </authorList>
    </citation>
    <scope>NUCLEOTIDE SEQUENCE [LARGE SCALE GENOMIC DNA]</scope>
    <source>
        <strain evidence="4">RS5460</strain>
    </source>
</reference>
<feature type="transmembrane region" description="Helical" evidence="2">
    <location>
        <begin position="117"/>
        <end position="137"/>
    </location>
</feature>
<feature type="non-terminal residue" evidence="3">
    <location>
        <position position="168"/>
    </location>
</feature>
<name>A0AAN5CMF6_9BILA</name>
<dbReference type="AlphaFoldDB" id="A0AAN5CMF6"/>
<feature type="non-terminal residue" evidence="3">
    <location>
        <position position="1"/>
    </location>
</feature>
<evidence type="ECO:0000313" key="4">
    <source>
        <dbReference type="Proteomes" id="UP001328107"/>
    </source>
</evidence>
<evidence type="ECO:0000256" key="1">
    <source>
        <dbReference type="ARBA" id="ARBA00006803"/>
    </source>
</evidence>
<dbReference type="GO" id="GO:0016020">
    <property type="term" value="C:membrane"/>
    <property type="evidence" value="ECO:0007669"/>
    <property type="project" value="InterPro"/>
</dbReference>
<dbReference type="PANTHER" id="PTHR23128:SF132">
    <property type="entry name" value="SERPENTINE RECEPTOR, CLASS E (EPSILON)-RELATED"/>
    <property type="match status" value="1"/>
</dbReference>
<protein>
    <recommendedName>
        <fullName evidence="5">G protein-coupled receptor</fullName>
    </recommendedName>
</protein>
<evidence type="ECO:0008006" key="5">
    <source>
        <dbReference type="Google" id="ProtNLM"/>
    </source>
</evidence>